<name>A0A6V8KHH8_9ACTN</name>
<comment type="caution">
    <text evidence="2">The sequence shown here is derived from an EMBL/GenBank/DDBJ whole genome shotgun (WGS) entry which is preliminary data.</text>
</comment>
<accession>A0A6V8KHH8</accession>
<evidence type="ECO:0000313" key="2">
    <source>
        <dbReference type="EMBL" id="GFJ81858.1"/>
    </source>
</evidence>
<evidence type="ECO:0000313" key="3">
    <source>
        <dbReference type="Proteomes" id="UP000482800"/>
    </source>
</evidence>
<evidence type="ECO:0000259" key="1">
    <source>
        <dbReference type="Pfam" id="PF17765"/>
    </source>
</evidence>
<dbReference type="InterPro" id="IPR041413">
    <property type="entry name" value="MLTR_LBD"/>
</dbReference>
<dbReference type="AlphaFoldDB" id="A0A6V8KHH8"/>
<dbReference type="PANTHER" id="PTHR35010:SF2">
    <property type="entry name" value="BLL4672 PROTEIN"/>
    <property type="match status" value="1"/>
</dbReference>
<reference evidence="2 3" key="1">
    <citation type="submission" date="2020-03" db="EMBL/GenBank/DDBJ databases">
        <title>Whole genome shotgun sequence of Phytohabitans houttuyneae NBRC 108639.</title>
        <authorList>
            <person name="Komaki H."/>
            <person name="Tamura T."/>
        </authorList>
    </citation>
    <scope>NUCLEOTIDE SEQUENCE [LARGE SCALE GENOMIC DNA]</scope>
    <source>
        <strain evidence="2 3">NBRC 108639</strain>
    </source>
</reference>
<sequence>MLSDLSVDYYTRLEQPRGPYPSGQALTAVARGLRLTLDERDHLFRLGGCVPPRRGLLSDNHVNPGMMRIFDGLSDAGRAGGQWRRVGETLRQTGLARALLGDDGTRHGLDRSLHYRWFTDPAEQALCPPEDRDTQSRMMVARLVAGYARDGATPEPARS</sequence>
<reference evidence="2 3" key="2">
    <citation type="submission" date="2020-03" db="EMBL/GenBank/DDBJ databases">
        <authorList>
            <person name="Ichikawa N."/>
            <person name="Kimura A."/>
            <person name="Kitahashi Y."/>
            <person name="Uohara A."/>
        </authorList>
    </citation>
    <scope>NUCLEOTIDE SEQUENCE [LARGE SCALE GENOMIC DNA]</scope>
    <source>
        <strain evidence="2 3">NBRC 108639</strain>
    </source>
</reference>
<dbReference type="Pfam" id="PF17765">
    <property type="entry name" value="MLTR_LBD"/>
    <property type="match status" value="1"/>
</dbReference>
<keyword evidence="3" id="KW-1185">Reference proteome</keyword>
<dbReference type="Proteomes" id="UP000482800">
    <property type="component" value="Unassembled WGS sequence"/>
</dbReference>
<dbReference type="PANTHER" id="PTHR35010">
    <property type="entry name" value="BLL4672 PROTEIN-RELATED"/>
    <property type="match status" value="1"/>
</dbReference>
<feature type="domain" description="MmyB-like transcription regulator ligand binding" evidence="1">
    <location>
        <begin position="85"/>
        <end position="155"/>
    </location>
</feature>
<dbReference type="EMBL" id="BLPF01000002">
    <property type="protein sequence ID" value="GFJ81858.1"/>
    <property type="molecule type" value="Genomic_DNA"/>
</dbReference>
<protein>
    <recommendedName>
        <fullName evidence="1">MmyB-like transcription regulator ligand binding domain-containing protein</fullName>
    </recommendedName>
</protein>
<organism evidence="2 3">
    <name type="scientific">Phytohabitans houttuyneae</name>
    <dbReference type="NCBI Taxonomy" id="1076126"/>
    <lineage>
        <taxon>Bacteria</taxon>
        <taxon>Bacillati</taxon>
        <taxon>Actinomycetota</taxon>
        <taxon>Actinomycetes</taxon>
        <taxon>Micromonosporales</taxon>
        <taxon>Micromonosporaceae</taxon>
    </lineage>
</organism>
<proteinExistence type="predicted"/>
<gene>
    <name evidence="2" type="ORF">Phou_060380</name>
</gene>